<sequence length="1581" mass="174225">MAKVRVFCFFLLLLSAFELSAQVNLQTGSAVFSLPMFSWQESKSRLYNGVTLSYNSGNGVKANDIASNVGQNWSLLAGGCITRLQIGEPDDQQAYSGGEDKNQYPAGYMYATKSAQTGCPRALTKYPIYNPMNQLYAQHNITAEDREMDRFAFQFNGKAGMFVLDVKAKQGQTVCAALGDTKMKITFTVDNNLKNTEHTRTTITSFTIQDVDGLIYKFSQHALTKVLKTEYCDANLIQALSQPTFKGGNVYYQGSFDNVTTNPYIIDGWYLTEIKDPLTSRTITFNYVVRTLDNTGGADITYNKDKDYSIITFKRSITTLPELSSIVFPDSHTLTFNYGAERADLKGDYILSSVDIKYGSRSLSQYKLNTTYFILNRYGQPVSDYQKGAARLCLKSVKKIGVDLKDDSPPYNFDYYTGSSGTDEMVPPPFSYVKDIWGYYNGSSSIASDNTTPIPLTGKITQLTNSQLKGLVFLRDNNGSTISLNPKSGFAQFGLLRQIIYPTGGTLSYQYLQNVGSLGSGDVTIGGVHVSQTSSTDGGYSNGCGNPIVTNYSYVNSDGTSSSLWGLEMPVNSMGMGSHWEPESRGWHMGLQCLTGCCYWEYQYPGILSRSGAISLTGFQEFMNTMAPVLGILSVISTVVDIVNICLDQGPLAIIAIVLDVIAGVLQYIFTCRSNAKDDFSTVFYNSDLNSVSPLPAQFKRVVVTEGGGTSGKTVSEFTSSDDHNIWYPTNPLFTPKQRFGPWAYGLLKKNTVYDKDGKKVKEIENLYNFNNAQKFVDQDVKLAWPYPGTENNDPLMSDLIGCKCLVKQTTSQRSDDWTTPAKYNNDVYSTTSDAAMGVDLYSAYTGRVELVTSYERSYKSGDDQTYAQTETDYAYNDGGETSGLPASNYEVNQILVKKSNGDISLKNITYNCNYSSAPLSTLSSNNIFSVPVSTTERVQKASGTWENVGNAISEYIQTSSGNIKPYRLLQQRFTDPSVNITYYGGPGSNISAYAITQVNTYGATDNLIGVQDEGNRTVTNIYGYADKYVVASVINADAIADKCAYSSFETSGDFGIWSLQGTPVYSNVKYVTGNSALSLSSGQQLSSFINTSKKYILSMWATAPLTIASNNATLTKSGPIINGLTYYEYLVLPTTNAVTMYGTAIIDELRLYPQNARMRTVTYDPVIGKTSDCDENNRITYYEYDNLGRMRLEKDENGNIIKMHEYNNVSVTKQNGCPGMYYNKAIAETFVKSNCTTGYAGKSISYTIPANKYSSPLGQWYADMLAQQELLVYGQVNADNTSSANGCAIIWYNDPKSQTFTTNDGACSIGYRGGSVTYSVPANKYSSLVSKEVANQMALDEIAANGQVNANDSAHKVCTPNTTAEWVWKDGESAYCFTVNGQLPAHRFGWARDINPNSSTYNQRQWLDMGVQDECPSNTYFSIGINDDYYSQNCGGNVALPYYVSILPGQFSSTISQADANNQVIAYAQSQANQYGGCTTPSPIQIYYNYSGSNYYTVELHNTTTNDYYYFDIQYPGSNVSMGYVLPGTYDVHFSGSFYDPSTFDHLYIAGTSSTWGGSEAYLYGVTIDDSGYDNVLEIH</sequence>
<name>A0A9E2SF72_9BACT</name>
<keyword evidence="1" id="KW-0812">Transmembrane</keyword>
<evidence type="ECO:0000313" key="5">
    <source>
        <dbReference type="Proteomes" id="UP000812270"/>
    </source>
</evidence>
<keyword evidence="1" id="KW-1133">Transmembrane helix</keyword>
<comment type="caution">
    <text evidence="4">The sequence shown here is derived from an EMBL/GenBank/DDBJ whole genome shotgun (WGS) entry which is preliminary data.</text>
</comment>
<feature type="domain" description="DUF5977" evidence="3">
    <location>
        <begin position="1424"/>
        <end position="1480"/>
    </location>
</feature>
<reference evidence="4" key="1">
    <citation type="submission" date="2021-06" db="EMBL/GenBank/DDBJ databases">
        <authorList>
            <person name="Huq M.A."/>
        </authorList>
    </citation>
    <scope>NUCLEOTIDE SEQUENCE</scope>
    <source>
        <strain evidence="4">MAH-26</strain>
    </source>
</reference>
<feature type="chain" id="PRO_5039557676" description="DUF5977 domain-containing protein" evidence="2">
    <location>
        <begin position="22"/>
        <end position="1581"/>
    </location>
</feature>
<protein>
    <recommendedName>
        <fullName evidence="3">DUF5977 domain-containing protein</fullName>
    </recommendedName>
</protein>
<gene>
    <name evidence="4" type="ORF">KTO63_17840</name>
</gene>
<evidence type="ECO:0000256" key="2">
    <source>
        <dbReference type="SAM" id="SignalP"/>
    </source>
</evidence>
<evidence type="ECO:0000256" key="1">
    <source>
        <dbReference type="SAM" id="Phobius"/>
    </source>
</evidence>
<feature type="transmembrane region" description="Helical" evidence="1">
    <location>
        <begin position="626"/>
        <end position="645"/>
    </location>
</feature>
<feature type="signal peptide" evidence="2">
    <location>
        <begin position="1"/>
        <end position="21"/>
    </location>
</feature>
<dbReference type="EMBL" id="JAHSPG010000014">
    <property type="protein sequence ID" value="MBV4359035.1"/>
    <property type="molecule type" value="Genomic_DNA"/>
</dbReference>
<evidence type="ECO:0000259" key="3">
    <source>
        <dbReference type="Pfam" id="PF19404"/>
    </source>
</evidence>
<evidence type="ECO:0000313" key="4">
    <source>
        <dbReference type="EMBL" id="MBV4359035.1"/>
    </source>
</evidence>
<feature type="domain" description="DUF5977" evidence="3">
    <location>
        <begin position="1292"/>
        <end position="1354"/>
    </location>
</feature>
<dbReference type="RefSeq" id="WP_217792872.1">
    <property type="nucleotide sequence ID" value="NZ_JAHSPG010000014.1"/>
</dbReference>
<feature type="transmembrane region" description="Helical" evidence="1">
    <location>
        <begin position="652"/>
        <end position="670"/>
    </location>
</feature>
<proteinExistence type="predicted"/>
<feature type="domain" description="DUF5977" evidence="3">
    <location>
        <begin position="1222"/>
        <end position="1282"/>
    </location>
</feature>
<keyword evidence="1" id="KW-0472">Membrane</keyword>
<organism evidence="4 5">
    <name type="scientific">Pinibacter aurantiacus</name>
    <dbReference type="NCBI Taxonomy" id="2851599"/>
    <lineage>
        <taxon>Bacteria</taxon>
        <taxon>Pseudomonadati</taxon>
        <taxon>Bacteroidota</taxon>
        <taxon>Chitinophagia</taxon>
        <taxon>Chitinophagales</taxon>
        <taxon>Chitinophagaceae</taxon>
        <taxon>Pinibacter</taxon>
    </lineage>
</organism>
<dbReference type="Pfam" id="PF19404">
    <property type="entry name" value="DUF5977"/>
    <property type="match status" value="3"/>
</dbReference>
<accession>A0A9E2SF72</accession>
<dbReference type="InterPro" id="IPR046020">
    <property type="entry name" value="DUF5977"/>
</dbReference>
<keyword evidence="5" id="KW-1185">Reference proteome</keyword>
<keyword evidence="2" id="KW-0732">Signal</keyword>
<dbReference type="Proteomes" id="UP000812270">
    <property type="component" value="Unassembled WGS sequence"/>
</dbReference>